<dbReference type="PANTHER" id="PTHR30446:SF0">
    <property type="entry name" value="RECOMBINATION PROTEIN RECR"/>
    <property type="match status" value="1"/>
</dbReference>
<dbReference type="SMART" id="SM00493">
    <property type="entry name" value="TOPRIM"/>
    <property type="match status" value="1"/>
</dbReference>
<keyword evidence="5 7" id="KW-0233">DNA recombination</keyword>
<evidence type="ECO:0000313" key="10">
    <source>
        <dbReference type="Proteomes" id="UP000823629"/>
    </source>
</evidence>
<dbReference type="SUPFAM" id="SSF111304">
    <property type="entry name" value="Recombination protein RecR"/>
    <property type="match status" value="1"/>
</dbReference>
<evidence type="ECO:0000256" key="6">
    <source>
        <dbReference type="ARBA" id="ARBA00023204"/>
    </source>
</evidence>
<dbReference type="NCBIfam" id="TIGR00615">
    <property type="entry name" value="recR"/>
    <property type="match status" value="1"/>
</dbReference>
<dbReference type="InterPro" id="IPR000093">
    <property type="entry name" value="DNA_Rcmb_RecR"/>
</dbReference>
<keyword evidence="3 7" id="KW-0863">Zinc-finger</keyword>
<dbReference type="Pfam" id="PF13662">
    <property type="entry name" value="Toprim_4"/>
    <property type="match status" value="1"/>
</dbReference>
<comment type="function">
    <text evidence="7">May play a role in DNA repair. It seems to be involved in an RecBC-independent recombinational process of DNA repair. It may act with RecF and RecO.</text>
</comment>
<dbReference type="Proteomes" id="UP000823629">
    <property type="component" value="Unassembled WGS sequence"/>
</dbReference>
<evidence type="ECO:0000256" key="5">
    <source>
        <dbReference type="ARBA" id="ARBA00023172"/>
    </source>
</evidence>
<comment type="similarity">
    <text evidence="7">Belongs to the RecR family.</text>
</comment>
<evidence type="ECO:0000259" key="8">
    <source>
        <dbReference type="PROSITE" id="PS50880"/>
    </source>
</evidence>
<sequence length="204" mass="22884">MENIKTVEDLIKSYKKLPGIGSKTAERLAYASLNLKKEEIDEFVSALESIETKIHFCPKCGMYIDTPFCPICDDASRDNKTLVVLTSFKTLMGFEKSGQYHGKYFILNGTISPSKGIDGEKIKLPVLTKQVEESKELEEVIIACDSTLEGELTSRYVYKQLHKVRPELKISRLAYGLPIGADLEYVDDQTIALSFLSRTAMKGE</sequence>
<evidence type="ECO:0000256" key="4">
    <source>
        <dbReference type="ARBA" id="ARBA00022833"/>
    </source>
</evidence>
<evidence type="ECO:0000256" key="2">
    <source>
        <dbReference type="ARBA" id="ARBA00022763"/>
    </source>
</evidence>
<dbReference type="PROSITE" id="PS50880">
    <property type="entry name" value="TOPRIM"/>
    <property type="match status" value="1"/>
</dbReference>
<organism evidence="9 10">
    <name type="scientific">Candidatus Scatoplasma merdavium</name>
    <dbReference type="NCBI Taxonomy" id="2840932"/>
    <lineage>
        <taxon>Bacteria</taxon>
        <taxon>Bacillati</taxon>
        <taxon>Bacillota</taxon>
        <taxon>Bacilli</taxon>
        <taxon>Bacillales</taxon>
        <taxon>Candidatus Scatoplasma</taxon>
    </lineage>
</organism>
<evidence type="ECO:0000256" key="1">
    <source>
        <dbReference type="ARBA" id="ARBA00022723"/>
    </source>
</evidence>
<dbReference type="AlphaFoldDB" id="A0A9D9GKT9"/>
<accession>A0A9D9GKT9</accession>
<dbReference type="PANTHER" id="PTHR30446">
    <property type="entry name" value="RECOMBINATION PROTEIN RECR"/>
    <property type="match status" value="1"/>
</dbReference>
<reference evidence="9" key="1">
    <citation type="submission" date="2020-10" db="EMBL/GenBank/DDBJ databases">
        <authorList>
            <person name="Gilroy R."/>
        </authorList>
    </citation>
    <scope>NUCLEOTIDE SEQUENCE</scope>
    <source>
        <strain evidence="9">1748</strain>
    </source>
</reference>
<dbReference type="Gene3D" id="6.10.250.240">
    <property type="match status" value="1"/>
</dbReference>
<comment type="caution">
    <text evidence="9">The sequence shown here is derived from an EMBL/GenBank/DDBJ whole genome shotgun (WGS) entry which is preliminary data.</text>
</comment>
<keyword evidence="2 7" id="KW-0227">DNA damage</keyword>
<dbReference type="GO" id="GO:0003677">
    <property type="term" value="F:DNA binding"/>
    <property type="evidence" value="ECO:0007669"/>
    <property type="project" value="UniProtKB-UniRule"/>
</dbReference>
<dbReference type="Gene3D" id="1.10.8.420">
    <property type="entry name" value="RecR Domain 1"/>
    <property type="match status" value="1"/>
</dbReference>
<feature type="domain" description="Toprim" evidence="8">
    <location>
        <begin position="80"/>
        <end position="178"/>
    </location>
</feature>
<dbReference type="InterPro" id="IPR023627">
    <property type="entry name" value="Rcmb_RecR"/>
</dbReference>
<keyword evidence="4 7" id="KW-0862">Zinc</keyword>
<dbReference type="Gene3D" id="3.40.1360.10">
    <property type="match status" value="1"/>
</dbReference>
<dbReference type="GO" id="GO:0008270">
    <property type="term" value="F:zinc ion binding"/>
    <property type="evidence" value="ECO:0007669"/>
    <property type="project" value="UniProtKB-KW"/>
</dbReference>
<dbReference type="GO" id="GO:0006310">
    <property type="term" value="P:DNA recombination"/>
    <property type="evidence" value="ECO:0007669"/>
    <property type="project" value="UniProtKB-UniRule"/>
</dbReference>
<dbReference type="Pfam" id="PF21176">
    <property type="entry name" value="RecR_HhH"/>
    <property type="match status" value="1"/>
</dbReference>
<evidence type="ECO:0000256" key="3">
    <source>
        <dbReference type="ARBA" id="ARBA00022771"/>
    </source>
</evidence>
<keyword evidence="6 7" id="KW-0234">DNA repair</keyword>
<protein>
    <recommendedName>
        <fullName evidence="7">Recombination protein RecR</fullName>
    </recommendedName>
</protein>
<evidence type="ECO:0000313" key="9">
    <source>
        <dbReference type="EMBL" id="MBO8414007.1"/>
    </source>
</evidence>
<feature type="zinc finger region" description="C4-type" evidence="7">
    <location>
        <begin position="57"/>
        <end position="72"/>
    </location>
</feature>
<keyword evidence="1 7" id="KW-0479">Metal-binding</keyword>
<evidence type="ECO:0000256" key="7">
    <source>
        <dbReference type="HAMAP-Rule" id="MF_00017"/>
    </source>
</evidence>
<dbReference type="Pfam" id="PF21175">
    <property type="entry name" value="RecR_C"/>
    <property type="match status" value="1"/>
</dbReference>
<name>A0A9D9GKT9_9BACL</name>
<dbReference type="InterPro" id="IPR006171">
    <property type="entry name" value="TOPRIM_dom"/>
</dbReference>
<gene>
    <name evidence="7 9" type="primary">recR</name>
    <name evidence="9" type="ORF">IAC78_00785</name>
</gene>
<dbReference type="EMBL" id="JADING010000019">
    <property type="protein sequence ID" value="MBO8414007.1"/>
    <property type="molecule type" value="Genomic_DNA"/>
</dbReference>
<reference evidence="9" key="2">
    <citation type="journal article" date="2021" name="PeerJ">
        <title>Extensive microbial diversity within the chicken gut microbiome revealed by metagenomics and culture.</title>
        <authorList>
            <person name="Gilroy R."/>
            <person name="Ravi A."/>
            <person name="Getino M."/>
            <person name="Pursley I."/>
            <person name="Horton D.L."/>
            <person name="Alikhan N.F."/>
            <person name="Baker D."/>
            <person name="Gharbi K."/>
            <person name="Hall N."/>
            <person name="Watson M."/>
            <person name="Adriaenssens E.M."/>
            <person name="Foster-Nyarko E."/>
            <person name="Jarju S."/>
            <person name="Secka A."/>
            <person name="Antonio M."/>
            <person name="Oren A."/>
            <person name="Chaudhuri R.R."/>
            <person name="La Ragione R."/>
            <person name="Hildebrand F."/>
            <person name="Pallen M.J."/>
        </authorList>
    </citation>
    <scope>NUCLEOTIDE SEQUENCE</scope>
    <source>
        <strain evidence="9">1748</strain>
    </source>
</reference>
<proteinExistence type="inferred from homology"/>
<dbReference type="HAMAP" id="MF_00017">
    <property type="entry name" value="RecR"/>
    <property type="match status" value="1"/>
</dbReference>
<dbReference type="GO" id="GO:0006281">
    <property type="term" value="P:DNA repair"/>
    <property type="evidence" value="ECO:0007669"/>
    <property type="project" value="UniProtKB-UniRule"/>
</dbReference>